<evidence type="ECO:0000313" key="1">
    <source>
        <dbReference type="EMBL" id="KAJ8943584.1"/>
    </source>
</evidence>
<sequence>MFLGQYATFRCTLLLRTAIAGGLFFPDRATGFFFSGCADFVCFILLSDAFLMSNSLIFSTSFQP</sequence>
<protein>
    <submittedName>
        <fullName evidence="1">Uncharacterized protein</fullName>
    </submittedName>
</protein>
<keyword evidence="2" id="KW-1185">Reference proteome</keyword>
<proteinExistence type="predicted"/>
<dbReference type="EMBL" id="JAPWTK010000284">
    <property type="protein sequence ID" value="KAJ8943584.1"/>
    <property type="molecule type" value="Genomic_DNA"/>
</dbReference>
<organism evidence="1 2">
    <name type="scientific">Aromia moschata</name>
    <dbReference type="NCBI Taxonomy" id="1265417"/>
    <lineage>
        <taxon>Eukaryota</taxon>
        <taxon>Metazoa</taxon>
        <taxon>Ecdysozoa</taxon>
        <taxon>Arthropoda</taxon>
        <taxon>Hexapoda</taxon>
        <taxon>Insecta</taxon>
        <taxon>Pterygota</taxon>
        <taxon>Neoptera</taxon>
        <taxon>Endopterygota</taxon>
        <taxon>Coleoptera</taxon>
        <taxon>Polyphaga</taxon>
        <taxon>Cucujiformia</taxon>
        <taxon>Chrysomeloidea</taxon>
        <taxon>Cerambycidae</taxon>
        <taxon>Cerambycinae</taxon>
        <taxon>Callichromatini</taxon>
        <taxon>Aromia</taxon>
    </lineage>
</organism>
<name>A0AAV8XYL2_9CUCU</name>
<dbReference type="Proteomes" id="UP001162162">
    <property type="component" value="Unassembled WGS sequence"/>
</dbReference>
<accession>A0AAV8XYL2</accession>
<dbReference type="AlphaFoldDB" id="A0AAV8XYL2"/>
<comment type="caution">
    <text evidence="1">The sequence shown here is derived from an EMBL/GenBank/DDBJ whole genome shotgun (WGS) entry which is preliminary data.</text>
</comment>
<reference evidence="1" key="1">
    <citation type="journal article" date="2023" name="Insect Mol. Biol.">
        <title>Genome sequencing provides insights into the evolution of gene families encoding plant cell wall-degrading enzymes in longhorned beetles.</title>
        <authorList>
            <person name="Shin N.R."/>
            <person name="Okamura Y."/>
            <person name="Kirsch R."/>
            <person name="Pauchet Y."/>
        </authorList>
    </citation>
    <scope>NUCLEOTIDE SEQUENCE</scope>
    <source>
        <strain evidence="1">AMC_N1</strain>
    </source>
</reference>
<evidence type="ECO:0000313" key="2">
    <source>
        <dbReference type="Proteomes" id="UP001162162"/>
    </source>
</evidence>
<gene>
    <name evidence="1" type="ORF">NQ318_006586</name>
</gene>